<organism evidence="3 4">
    <name type="scientific">Natronosalvus hydrolyticus</name>
    <dbReference type="NCBI Taxonomy" id="2979988"/>
    <lineage>
        <taxon>Archaea</taxon>
        <taxon>Methanobacteriati</taxon>
        <taxon>Methanobacteriota</taxon>
        <taxon>Stenosarchaea group</taxon>
        <taxon>Halobacteria</taxon>
        <taxon>Halobacteriales</taxon>
        <taxon>Natrialbaceae</taxon>
        <taxon>Natronosalvus</taxon>
    </lineage>
</organism>
<dbReference type="CDD" id="cd00829">
    <property type="entry name" value="SCP-x_thiolase"/>
    <property type="match status" value="1"/>
</dbReference>
<protein>
    <submittedName>
        <fullName evidence="3">Thiolase family protein</fullName>
    </submittedName>
</protein>
<dbReference type="PANTHER" id="PTHR42870:SF1">
    <property type="entry name" value="NON-SPECIFIC LIPID-TRANSFER PROTEIN-LIKE 2"/>
    <property type="match status" value="1"/>
</dbReference>
<dbReference type="InterPro" id="IPR055140">
    <property type="entry name" value="Thiolase_C_2"/>
</dbReference>
<accession>A0AAP2Z9C3</accession>
<evidence type="ECO:0000256" key="1">
    <source>
        <dbReference type="ARBA" id="ARBA00023229"/>
    </source>
</evidence>
<feature type="domain" description="Thiolase C-terminal" evidence="2">
    <location>
        <begin position="250"/>
        <end position="354"/>
    </location>
</feature>
<evidence type="ECO:0000313" key="3">
    <source>
        <dbReference type="EMBL" id="MCU4753121.1"/>
    </source>
</evidence>
<dbReference type="PIRSF" id="PIRSF000429">
    <property type="entry name" value="Ac-CoA_Ac_transf"/>
    <property type="match status" value="1"/>
</dbReference>
<proteinExistence type="predicted"/>
<dbReference type="Proteomes" id="UP001321047">
    <property type="component" value="Unassembled WGS sequence"/>
</dbReference>
<sequence>MSKVAIAGHGTYGFGSDTNGRSDTEMVLEASMAALESADLSHEEVDSIIYTGQDAYDGSAISDGQRVSAAGGYRKPFMRIQNGGGAAIHQAVSKINSGKADVVSIVAADSVYADPRVLSWTSHEALYHRTMGQNNDQSFGLLATAHQQERGVSDETLAQVAEKNYRAAANNDVAHRQEAYSVEDVLEADRVVGPLTELMLRPNSFGAAVCVLVSESFAEERGNARSWITGTGLATGKYWYRDMSGRLEQPTLQQAASTAFEEADVTIDDVDAAEIAAYSPTLEMTSYEAIGLCAEGESSSLIEDGVTAPDGSFPVNLSGGPLATSPPNAGGIYRAIAASQVIEGDLGDGSAERVLLADNDMHLGEPGRTDAVMVLEGGAA</sequence>
<dbReference type="InterPro" id="IPR016039">
    <property type="entry name" value="Thiolase-like"/>
</dbReference>
<evidence type="ECO:0000259" key="2">
    <source>
        <dbReference type="Pfam" id="PF22691"/>
    </source>
</evidence>
<dbReference type="GO" id="GO:0016747">
    <property type="term" value="F:acyltransferase activity, transferring groups other than amino-acyl groups"/>
    <property type="evidence" value="ECO:0007669"/>
    <property type="project" value="InterPro"/>
</dbReference>
<keyword evidence="4" id="KW-1185">Reference proteome</keyword>
<dbReference type="InterPro" id="IPR002155">
    <property type="entry name" value="Thiolase"/>
</dbReference>
<gene>
    <name evidence="3" type="ORF">OB919_14235</name>
</gene>
<dbReference type="PANTHER" id="PTHR42870">
    <property type="entry name" value="ACETYL-COA C-ACETYLTRANSFERASE"/>
    <property type="match status" value="1"/>
</dbReference>
<dbReference type="Pfam" id="PF22691">
    <property type="entry name" value="Thiolase_C_1"/>
    <property type="match status" value="1"/>
</dbReference>
<dbReference type="SUPFAM" id="SSF53901">
    <property type="entry name" value="Thiolase-like"/>
    <property type="match status" value="2"/>
</dbReference>
<dbReference type="RefSeq" id="WP_342809446.1">
    <property type="nucleotide sequence ID" value="NZ_JAOPJZ010000013.1"/>
</dbReference>
<name>A0AAP2Z9C3_9EURY</name>
<comment type="caution">
    <text evidence="3">The sequence shown here is derived from an EMBL/GenBank/DDBJ whole genome shotgun (WGS) entry which is preliminary data.</text>
</comment>
<evidence type="ECO:0000313" key="4">
    <source>
        <dbReference type="Proteomes" id="UP001321047"/>
    </source>
</evidence>
<reference evidence="3 4" key="1">
    <citation type="submission" date="2022-09" db="EMBL/GenBank/DDBJ databases">
        <title>Enrichment on poylsaccharides allowed isolation of novel metabolic and taxonomic groups of Haloarchaea.</title>
        <authorList>
            <person name="Sorokin D.Y."/>
            <person name="Elcheninov A.G."/>
            <person name="Khizhniak T.V."/>
            <person name="Kolganova T.V."/>
            <person name="Kublanov I.V."/>
        </authorList>
    </citation>
    <scope>NUCLEOTIDE SEQUENCE [LARGE SCALE GENOMIC DNA]</scope>
    <source>
        <strain evidence="3 4">AArc-curdl1</strain>
    </source>
</reference>
<dbReference type="EMBL" id="JAOPJZ010000013">
    <property type="protein sequence ID" value="MCU4753121.1"/>
    <property type="molecule type" value="Genomic_DNA"/>
</dbReference>
<dbReference type="AlphaFoldDB" id="A0AAP2Z9C3"/>
<dbReference type="GO" id="GO:0008299">
    <property type="term" value="P:isoprenoid biosynthetic process"/>
    <property type="evidence" value="ECO:0007669"/>
    <property type="project" value="UniProtKB-KW"/>
</dbReference>
<keyword evidence="1" id="KW-0414">Isoprene biosynthesis</keyword>
<dbReference type="Gene3D" id="3.40.47.10">
    <property type="match status" value="1"/>
</dbReference>